<dbReference type="Pfam" id="PF01595">
    <property type="entry name" value="CNNM"/>
    <property type="match status" value="1"/>
</dbReference>
<evidence type="ECO:0000256" key="7">
    <source>
        <dbReference type="PROSITE-ProRule" id="PRU00703"/>
    </source>
</evidence>
<dbReference type="InterPro" id="IPR046342">
    <property type="entry name" value="CBS_dom_sf"/>
</dbReference>
<keyword evidence="4" id="KW-0677">Repeat</keyword>
<evidence type="ECO:0000313" key="13">
    <source>
        <dbReference type="Proteomes" id="UP000593591"/>
    </source>
</evidence>
<dbReference type="PROSITE" id="PS51846">
    <property type="entry name" value="CNNM"/>
    <property type="match status" value="1"/>
</dbReference>
<feature type="transmembrane region" description="Helical" evidence="9">
    <location>
        <begin position="148"/>
        <end position="170"/>
    </location>
</feature>
<feature type="domain" description="CNNM transmembrane" evidence="11">
    <location>
        <begin position="20"/>
        <end position="213"/>
    </location>
</feature>
<dbReference type="GO" id="GO:0005886">
    <property type="term" value="C:plasma membrane"/>
    <property type="evidence" value="ECO:0007669"/>
    <property type="project" value="UniProtKB-SubCell"/>
</dbReference>
<evidence type="ECO:0000256" key="9">
    <source>
        <dbReference type="SAM" id="Phobius"/>
    </source>
</evidence>
<keyword evidence="6 8" id="KW-0472">Membrane</keyword>
<keyword evidence="5 8" id="KW-1133">Transmembrane helix</keyword>
<dbReference type="InterPro" id="IPR002550">
    <property type="entry name" value="CNNM"/>
</dbReference>
<dbReference type="SUPFAM" id="SSF54631">
    <property type="entry name" value="CBS-domain pair"/>
    <property type="match status" value="1"/>
</dbReference>
<feature type="transmembrane region" description="Helical" evidence="9">
    <location>
        <begin position="25"/>
        <end position="44"/>
    </location>
</feature>
<dbReference type="Proteomes" id="UP000593591">
    <property type="component" value="Chromosome"/>
</dbReference>
<evidence type="ECO:0000256" key="3">
    <source>
        <dbReference type="ARBA" id="ARBA00022692"/>
    </source>
</evidence>
<dbReference type="PANTHER" id="PTHR43099:SF5">
    <property type="entry name" value="HLYC_CORC FAMILY TRANSPORTER"/>
    <property type="match status" value="1"/>
</dbReference>
<dbReference type="PANTHER" id="PTHR43099">
    <property type="entry name" value="UPF0053 PROTEIN YRKA"/>
    <property type="match status" value="1"/>
</dbReference>
<evidence type="ECO:0000259" key="10">
    <source>
        <dbReference type="PROSITE" id="PS51371"/>
    </source>
</evidence>
<dbReference type="InterPro" id="IPR044751">
    <property type="entry name" value="Ion_transp-like_CBS"/>
</dbReference>
<keyword evidence="7" id="KW-0129">CBS domain</keyword>
<feature type="transmembrane region" description="Helical" evidence="9">
    <location>
        <begin position="81"/>
        <end position="106"/>
    </location>
</feature>
<dbReference type="EMBL" id="CP031517">
    <property type="protein sequence ID" value="QOS39307.1"/>
    <property type="molecule type" value="Genomic_DNA"/>
</dbReference>
<feature type="transmembrane region" description="Helical" evidence="9">
    <location>
        <begin position="118"/>
        <end position="136"/>
    </location>
</feature>
<evidence type="ECO:0000256" key="8">
    <source>
        <dbReference type="PROSITE-ProRule" id="PRU01193"/>
    </source>
</evidence>
<keyword evidence="2" id="KW-1003">Cell membrane</keyword>
<evidence type="ECO:0000256" key="4">
    <source>
        <dbReference type="ARBA" id="ARBA00022737"/>
    </source>
</evidence>
<feature type="domain" description="CBS" evidence="10">
    <location>
        <begin position="310"/>
        <end position="365"/>
    </location>
</feature>
<keyword evidence="3 8" id="KW-0812">Transmembrane</keyword>
<name>A0A7M1XIU5_9SPIR</name>
<dbReference type="KEGG" id="trc:DYE49_02095"/>
<evidence type="ECO:0000313" key="12">
    <source>
        <dbReference type="EMBL" id="QOS39307.1"/>
    </source>
</evidence>
<dbReference type="InterPro" id="IPR000644">
    <property type="entry name" value="CBS_dom"/>
</dbReference>
<organism evidence="12 13">
    <name type="scientific">Treponema rectale</name>
    <dbReference type="NCBI Taxonomy" id="744512"/>
    <lineage>
        <taxon>Bacteria</taxon>
        <taxon>Pseudomonadati</taxon>
        <taxon>Spirochaetota</taxon>
        <taxon>Spirochaetia</taxon>
        <taxon>Spirochaetales</taxon>
        <taxon>Treponemataceae</taxon>
        <taxon>Treponema</taxon>
    </lineage>
</organism>
<reference evidence="12 13" key="1">
    <citation type="submission" date="2018-08" db="EMBL/GenBank/DDBJ databases">
        <title>The first complete genome of Treponema rectale (CHPAT), a commensal spirochete of the bovine rectum.</title>
        <authorList>
            <person name="Staton G.J."/>
            <person name="Clegg S.R."/>
            <person name="Carter S.D."/>
            <person name="Radford A.D."/>
            <person name="Darby A."/>
            <person name="Hall N."/>
            <person name="Birtles R.J."/>
            <person name="Evans N.J."/>
        </authorList>
    </citation>
    <scope>NUCLEOTIDE SEQUENCE [LARGE SCALE GENOMIC DNA]</scope>
    <source>
        <strain evidence="12 13">CHPA</strain>
    </source>
</reference>
<dbReference type="Pfam" id="PF00571">
    <property type="entry name" value="CBS"/>
    <property type="match status" value="1"/>
</dbReference>
<evidence type="ECO:0000256" key="2">
    <source>
        <dbReference type="ARBA" id="ARBA00022475"/>
    </source>
</evidence>
<dbReference type="InterPro" id="IPR051676">
    <property type="entry name" value="UPF0053_domain"/>
</dbReference>
<dbReference type="AlphaFoldDB" id="A0A7M1XIU5"/>
<proteinExistence type="predicted"/>
<comment type="subcellular location">
    <subcellularLocation>
        <location evidence="1">Cell membrane</location>
        <topology evidence="1">Multi-pass membrane protein</topology>
    </subcellularLocation>
</comment>
<evidence type="ECO:0000256" key="1">
    <source>
        <dbReference type="ARBA" id="ARBA00004651"/>
    </source>
</evidence>
<accession>A0A7M1XIU5</accession>
<protein>
    <submittedName>
        <fullName evidence="12">DUF21 domain-containing protein</fullName>
    </submittedName>
</protein>
<evidence type="ECO:0000256" key="6">
    <source>
        <dbReference type="ARBA" id="ARBA00023136"/>
    </source>
</evidence>
<gene>
    <name evidence="12" type="ORF">DYE49_02095</name>
</gene>
<dbReference type="Gene3D" id="3.10.580.10">
    <property type="entry name" value="CBS-domain"/>
    <property type="match status" value="1"/>
</dbReference>
<dbReference type="CDD" id="cd04590">
    <property type="entry name" value="CBS_pair_CorC_HlyC_assoc"/>
    <property type="match status" value="1"/>
</dbReference>
<evidence type="ECO:0000256" key="5">
    <source>
        <dbReference type="ARBA" id="ARBA00022989"/>
    </source>
</evidence>
<evidence type="ECO:0000259" key="11">
    <source>
        <dbReference type="PROSITE" id="PS51846"/>
    </source>
</evidence>
<sequence length="379" mass="43050">MDSILLLAELASDDDVPLVWGMPLWAAWIVIGALLIFTGMFSACENAYSTCNKYHFRAEAEKGKHYAKIITSLVDRFDNSLVAILVTSNTLSTLMSFISAMVWLKISEVNGWAEGVEAIMSTLVMGFLFYVVADTIPKVISRAIPDKVAIIMAYPLRILQVLLFPIIWVFRKLLAFIHKRLHLKDESLLSKEDLLFEANQAINEEADIVEDEESEEEPEKLFEKDETEILNHVLSFDEMTVAQVYVPLRNTFALDINGLTADRVNKVIEETNYSRIPIFDEEKKDIIGVLVLRIYFEEYMKDKHLSIPSILEGVVEIPFDMKLDDALQQLNSQKLHLGVVKKDGEVMGIVTMEDILEEVVNDISETPTHESDTEVEDEQ</sequence>
<dbReference type="PROSITE" id="PS51371">
    <property type="entry name" value="CBS"/>
    <property type="match status" value="1"/>
</dbReference>